<dbReference type="AlphaFoldDB" id="A0A1F5PJL9"/>
<accession>A0A1F5PJL9</accession>
<feature type="domain" description="Transcriptional repressor PaaX-like central Cas2-like" evidence="1">
    <location>
        <begin position="97"/>
        <end position="170"/>
    </location>
</feature>
<protein>
    <recommendedName>
        <fullName evidence="1">Transcriptional repressor PaaX-like central Cas2-like domain-containing protein</fullName>
    </recommendedName>
</protein>
<gene>
    <name evidence="2" type="ORF">A3E29_02985</name>
</gene>
<dbReference type="EMBL" id="MFEY01000007">
    <property type="protein sequence ID" value="OGE90049.1"/>
    <property type="molecule type" value="Genomic_DNA"/>
</dbReference>
<name>A0A1F5PJL9_9BACT</name>
<organism evidence="2 3">
    <name type="scientific">Candidatus Doudnabacteria bacterium RIFCSPHIGHO2_12_FULL_48_16</name>
    <dbReference type="NCBI Taxonomy" id="1817838"/>
    <lineage>
        <taxon>Bacteria</taxon>
        <taxon>Candidatus Doudnaibacteriota</taxon>
    </lineage>
</organism>
<dbReference type="Proteomes" id="UP000177682">
    <property type="component" value="Unassembled WGS sequence"/>
</dbReference>
<dbReference type="PANTHER" id="PTHR30319:SF1">
    <property type="entry name" value="TRANSCRIPTIONAL REPRESSOR PAAX"/>
    <property type="match status" value="1"/>
</dbReference>
<dbReference type="Pfam" id="PF20803">
    <property type="entry name" value="PaaX_M"/>
    <property type="match status" value="1"/>
</dbReference>
<dbReference type="GO" id="GO:0006351">
    <property type="term" value="P:DNA-templated transcription"/>
    <property type="evidence" value="ECO:0007669"/>
    <property type="project" value="TreeGrafter"/>
</dbReference>
<comment type="caution">
    <text evidence="2">The sequence shown here is derived from an EMBL/GenBank/DDBJ whole genome shotgun (WGS) entry which is preliminary data.</text>
</comment>
<evidence type="ECO:0000313" key="3">
    <source>
        <dbReference type="Proteomes" id="UP000177682"/>
    </source>
</evidence>
<dbReference type="InterPro" id="IPR048846">
    <property type="entry name" value="PaaX-like_central"/>
</dbReference>
<evidence type="ECO:0000259" key="1">
    <source>
        <dbReference type="Pfam" id="PF20803"/>
    </source>
</evidence>
<dbReference type="PANTHER" id="PTHR30319">
    <property type="entry name" value="PHENYLACETIC ACID REGULATOR-RELATED TRANSCRIPTIONAL REPRESSOR"/>
    <property type="match status" value="1"/>
</dbReference>
<evidence type="ECO:0000313" key="2">
    <source>
        <dbReference type="EMBL" id="OGE90049.1"/>
    </source>
</evidence>
<proteinExistence type="predicted"/>
<dbReference type="Gene3D" id="3.30.70.2650">
    <property type="match status" value="1"/>
</dbReference>
<sequence>MKKSEIMKEILVGLAAVGAVVLIAAAVPSLPIALAGVYKPLRRYKDHQIRRGFAYLKQKKMIGIGQEKGKTIIKLTEAGKSRLVKFQLNDLRIKLPKKWDGKWRMVIFDIPERFKVARQALSAKLRELKFELLQKSVWICPYSCQDEIDFIVAVYEVDPFVRLFTIDSSQLEKYWQKKFNLI</sequence>
<reference evidence="2 3" key="1">
    <citation type="journal article" date="2016" name="Nat. Commun.">
        <title>Thousands of microbial genomes shed light on interconnected biogeochemical processes in an aquifer system.</title>
        <authorList>
            <person name="Anantharaman K."/>
            <person name="Brown C.T."/>
            <person name="Hug L.A."/>
            <person name="Sharon I."/>
            <person name="Castelle C.J."/>
            <person name="Probst A.J."/>
            <person name="Thomas B.C."/>
            <person name="Singh A."/>
            <person name="Wilkins M.J."/>
            <person name="Karaoz U."/>
            <person name="Brodie E.L."/>
            <person name="Williams K.H."/>
            <person name="Hubbard S.S."/>
            <person name="Banfield J.F."/>
        </authorList>
    </citation>
    <scope>NUCLEOTIDE SEQUENCE [LARGE SCALE GENOMIC DNA]</scope>
</reference>